<dbReference type="SUPFAM" id="SSF49303">
    <property type="entry name" value="beta-Galactosidase/glucuronidase domain"/>
    <property type="match status" value="1"/>
</dbReference>
<evidence type="ECO:0000313" key="9">
    <source>
        <dbReference type="EMBL" id="MCA4522632.1"/>
    </source>
</evidence>
<evidence type="ECO:0000259" key="8">
    <source>
        <dbReference type="Pfam" id="PF16355"/>
    </source>
</evidence>
<dbReference type="InterPro" id="IPR036156">
    <property type="entry name" value="Beta-gal/glucu_dom_sf"/>
</dbReference>
<dbReference type="InterPro" id="IPR051913">
    <property type="entry name" value="GH2_Domain-Containing"/>
</dbReference>
<dbReference type="Pfam" id="PF16355">
    <property type="entry name" value="DUF4982"/>
    <property type="match status" value="1"/>
</dbReference>
<dbReference type="Proteomes" id="UP001198461">
    <property type="component" value="Unassembled WGS sequence"/>
</dbReference>
<gene>
    <name evidence="10" type="ORF">LD004_17530</name>
    <name evidence="9" type="ORF">LDZ35_05325</name>
</gene>
<dbReference type="PRINTS" id="PR00132">
    <property type="entry name" value="GLHYDRLASE2"/>
</dbReference>
<dbReference type="EMBL" id="JAIWYE010000031">
    <property type="protein sequence ID" value="MCA4705407.1"/>
    <property type="molecule type" value="Genomic_DNA"/>
</dbReference>
<feature type="signal peptide" evidence="4">
    <location>
        <begin position="1"/>
        <end position="20"/>
    </location>
</feature>
<evidence type="ECO:0000259" key="5">
    <source>
        <dbReference type="Pfam" id="PF00703"/>
    </source>
</evidence>
<protein>
    <submittedName>
        <fullName evidence="9">Glycoside hydrolase family 2 protein</fullName>
    </submittedName>
</protein>
<evidence type="ECO:0000256" key="1">
    <source>
        <dbReference type="ARBA" id="ARBA00007401"/>
    </source>
</evidence>
<feature type="domain" description="Glycosyl hydrolases family 2 sugar binding" evidence="7">
    <location>
        <begin position="47"/>
        <end position="181"/>
    </location>
</feature>
<keyword evidence="3" id="KW-0326">Glycosidase</keyword>
<dbReference type="Gene3D" id="2.60.40.10">
    <property type="entry name" value="Immunoglobulins"/>
    <property type="match status" value="2"/>
</dbReference>
<dbReference type="PANTHER" id="PTHR42732:SF1">
    <property type="entry name" value="BETA-MANNOSIDASE"/>
    <property type="match status" value="1"/>
</dbReference>
<proteinExistence type="inferred from homology"/>
<dbReference type="InterPro" id="IPR008979">
    <property type="entry name" value="Galactose-bd-like_sf"/>
</dbReference>
<dbReference type="GO" id="GO:0004553">
    <property type="term" value="F:hydrolase activity, hydrolyzing O-glycosyl compounds"/>
    <property type="evidence" value="ECO:0007669"/>
    <property type="project" value="InterPro"/>
</dbReference>
<dbReference type="InterPro" id="IPR032311">
    <property type="entry name" value="DUF4982"/>
</dbReference>
<evidence type="ECO:0000313" key="10">
    <source>
        <dbReference type="EMBL" id="MCA4705407.1"/>
    </source>
</evidence>
<dbReference type="InterPro" id="IPR006104">
    <property type="entry name" value="Glyco_hydro_2_N"/>
</dbReference>
<dbReference type="PANTHER" id="PTHR42732">
    <property type="entry name" value="BETA-GALACTOSIDASE"/>
    <property type="match status" value="1"/>
</dbReference>
<dbReference type="SUPFAM" id="SSF51445">
    <property type="entry name" value="(Trans)glycosidases"/>
    <property type="match status" value="1"/>
</dbReference>
<feature type="domain" description="DUF4982" evidence="8">
    <location>
        <begin position="610"/>
        <end position="673"/>
    </location>
</feature>
<dbReference type="Pfam" id="PF02836">
    <property type="entry name" value="Glyco_hydro_2_C"/>
    <property type="match status" value="1"/>
</dbReference>
<feature type="domain" description="Glycoside hydrolase family 2 immunoglobulin-like beta-sandwich" evidence="5">
    <location>
        <begin position="201"/>
        <end position="306"/>
    </location>
</feature>
<dbReference type="SUPFAM" id="SSF49785">
    <property type="entry name" value="Galactose-binding domain-like"/>
    <property type="match status" value="1"/>
</dbReference>
<evidence type="ECO:0000256" key="3">
    <source>
        <dbReference type="ARBA" id="ARBA00023295"/>
    </source>
</evidence>
<feature type="chain" id="PRO_5043295966" evidence="4">
    <location>
        <begin position="21"/>
        <end position="781"/>
    </location>
</feature>
<dbReference type="InterPro" id="IPR006102">
    <property type="entry name" value="Ig-like_GH2"/>
</dbReference>
<keyword evidence="2 9" id="KW-0378">Hydrolase</keyword>
<dbReference type="Proteomes" id="UP001197958">
    <property type="component" value="Unassembled WGS sequence"/>
</dbReference>
<dbReference type="InterPro" id="IPR013783">
    <property type="entry name" value="Ig-like_fold"/>
</dbReference>
<dbReference type="InterPro" id="IPR006103">
    <property type="entry name" value="Glyco_hydro_2_cat"/>
</dbReference>
<dbReference type="EMBL" id="JAIWWW010000009">
    <property type="protein sequence ID" value="MCA4522632.1"/>
    <property type="molecule type" value="Genomic_DNA"/>
</dbReference>
<name>A0AAW4SJA4_9BACE</name>
<evidence type="ECO:0000256" key="4">
    <source>
        <dbReference type="SAM" id="SignalP"/>
    </source>
</evidence>
<dbReference type="InterPro" id="IPR006101">
    <property type="entry name" value="Glyco_hydro_2"/>
</dbReference>
<reference evidence="9" key="1">
    <citation type="submission" date="2023-08" db="EMBL/GenBank/DDBJ databases">
        <title>Mucin Metabolism Genes Underlie the Key Renovations of Bacteroides xylanisolvens Genomes in Captive Great Apes.</title>
        <authorList>
            <person name="Nishida A.H."/>
        </authorList>
    </citation>
    <scope>NUCLEOTIDE SEQUENCE</scope>
    <source>
        <strain evidence="10">P13.H9</strain>
        <strain evidence="9">P19.10B</strain>
    </source>
</reference>
<feature type="domain" description="Glycoside hydrolase family 2 catalytic" evidence="6">
    <location>
        <begin position="309"/>
        <end position="515"/>
    </location>
</feature>
<comment type="similarity">
    <text evidence="1">Belongs to the glycosyl hydrolase 2 family.</text>
</comment>
<dbReference type="Gene3D" id="3.20.20.80">
    <property type="entry name" value="Glycosidases"/>
    <property type="match status" value="1"/>
</dbReference>
<evidence type="ECO:0000256" key="2">
    <source>
        <dbReference type="ARBA" id="ARBA00022801"/>
    </source>
</evidence>
<dbReference type="GO" id="GO:0005975">
    <property type="term" value="P:carbohydrate metabolic process"/>
    <property type="evidence" value="ECO:0007669"/>
    <property type="project" value="InterPro"/>
</dbReference>
<evidence type="ECO:0000259" key="6">
    <source>
        <dbReference type="Pfam" id="PF02836"/>
    </source>
</evidence>
<dbReference type="Pfam" id="PF00703">
    <property type="entry name" value="Glyco_hydro_2"/>
    <property type="match status" value="1"/>
</dbReference>
<evidence type="ECO:0000313" key="11">
    <source>
        <dbReference type="Proteomes" id="UP001197958"/>
    </source>
</evidence>
<organism evidence="9 11">
    <name type="scientific">Bacteroides xylanisolvens</name>
    <dbReference type="NCBI Taxonomy" id="371601"/>
    <lineage>
        <taxon>Bacteria</taxon>
        <taxon>Pseudomonadati</taxon>
        <taxon>Bacteroidota</taxon>
        <taxon>Bacteroidia</taxon>
        <taxon>Bacteroidales</taxon>
        <taxon>Bacteroidaceae</taxon>
        <taxon>Bacteroides</taxon>
    </lineage>
</organism>
<dbReference type="RefSeq" id="WP_072067616.1">
    <property type="nucleotide sequence ID" value="NZ_CP183042.1"/>
</dbReference>
<dbReference type="Pfam" id="PF02837">
    <property type="entry name" value="Glyco_hydro_2_N"/>
    <property type="match status" value="1"/>
</dbReference>
<dbReference type="Gene3D" id="2.60.120.260">
    <property type="entry name" value="Galactose-binding domain-like"/>
    <property type="match status" value="1"/>
</dbReference>
<accession>A0AAW4SJA4</accession>
<evidence type="ECO:0000259" key="7">
    <source>
        <dbReference type="Pfam" id="PF02837"/>
    </source>
</evidence>
<dbReference type="AlphaFoldDB" id="A0AAW4SJA4"/>
<dbReference type="PROSITE" id="PS51257">
    <property type="entry name" value="PROKAR_LIPOPROTEIN"/>
    <property type="match status" value="1"/>
</dbReference>
<sequence length="781" mass="90126">MKLKSILTSALAAYLLSSCGQTVKTDQTDFNNCWTFHLVKDTANFNTDYSKTDNETKNWENVRLPHTANIEPLVVNNQWQGICWYRKTFNISDYSKEKKYFIEFEGAMNIIDIWINNKHIKRDMGGYLPVTADITNHVRAKENTICVRLDNRDNPITGPKPLKILDFNMYGGLYREVNFIEKNNIYISNPSLVDIEAGGGVFITYPYVDAKMSEVKIQTHIINEGAKDKKATLKHIIRKGNEVVKEFSIDINLPNGKEGVTSCNTVSINNPSLWSPANPSLYTLQTIISDESGKEIDSQTNRFGIRKFEFKDNQLYINGEKTYLRGVNRHQEYPYIGYALSDNAQYRDAYKIKKAGFDYVRLSHYPHSPAFMDACDELGLIVVDAILGWQYYADNDEFRNQCYRSAKQLIRRDRNHPCVLAWEVSLNETKMPIEFMEVLDNIVHKEYPGENVYSCGWMPQVYDIYFQARQHRILHKDEMKFDKPYIVSEYGDWEYYSNNAGLNQHKMPKNMRVEYSSRQFRKDGEERMLRQARNVQEAHNDNMNIPATGDGYWVMFDYNRGYHDDIEASGVMDIFRIPKFAYYFYSSQRDITNDSDCILKIASYWDKNSPTDIKVYSNAEEVELRLNGRLIGRQKPDNDKNSTNLKHPPFTFKIDEFEKGELKATAFNKGEKIKEESVFTPEPPVKLDCEIDISGKELEAGCNDVAFLYISAIDRNGTVNPEYTKSINIILPDGIELMNKDEVKAEAGIATAVIRIDEERGSKKIFVNDGEISGEIDICIK</sequence>
<keyword evidence="4" id="KW-0732">Signal</keyword>
<dbReference type="InterPro" id="IPR017853">
    <property type="entry name" value="GH"/>
</dbReference>
<comment type="caution">
    <text evidence="9">The sequence shown here is derived from an EMBL/GenBank/DDBJ whole genome shotgun (WGS) entry which is preliminary data.</text>
</comment>